<keyword evidence="1" id="KW-0805">Transcription regulation</keyword>
<dbReference type="InterPro" id="IPR000792">
    <property type="entry name" value="Tscrpt_reg_LuxR_C"/>
</dbReference>
<proteinExistence type="predicted"/>
<evidence type="ECO:0000313" key="8">
    <source>
        <dbReference type="Proteomes" id="UP000183920"/>
    </source>
</evidence>
<gene>
    <name evidence="7" type="primary">degU</name>
    <name evidence="7" type="ORF">BN1804_02351</name>
</gene>
<evidence type="ECO:0000256" key="2">
    <source>
        <dbReference type="ARBA" id="ARBA00023125"/>
    </source>
</evidence>
<protein>
    <submittedName>
        <fullName evidence="7">Transcriptional regulatory protein DegU</fullName>
    </submittedName>
</protein>
<dbReference type="GO" id="GO:0000160">
    <property type="term" value="P:phosphorelay signal transduction system"/>
    <property type="evidence" value="ECO:0007669"/>
    <property type="project" value="InterPro"/>
</dbReference>
<dbReference type="InterPro" id="IPR001789">
    <property type="entry name" value="Sig_transdc_resp-reg_receiver"/>
</dbReference>
<evidence type="ECO:0000313" key="7">
    <source>
        <dbReference type="EMBL" id="CRL63132.1"/>
    </source>
</evidence>
<dbReference type="GO" id="GO:0003677">
    <property type="term" value="F:DNA binding"/>
    <property type="evidence" value="ECO:0007669"/>
    <property type="project" value="UniProtKB-KW"/>
</dbReference>
<dbReference type="PANTHER" id="PTHR43214">
    <property type="entry name" value="TWO-COMPONENT RESPONSE REGULATOR"/>
    <property type="match status" value="1"/>
</dbReference>
<dbReference type="PANTHER" id="PTHR43214:SF41">
    <property type="entry name" value="NITRATE_NITRITE RESPONSE REGULATOR PROTEIN NARP"/>
    <property type="match status" value="1"/>
</dbReference>
<evidence type="ECO:0000259" key="5">
    <source>
        <dbReference type="PROSITE" id="PS50043"/>
    </source>
</evidence>
<dbReference type="Pfam" id="PF00196">
    <property type="entry name" value="GerE"/>
    <property type="match status" value="1"/>
</dbReference>
<evidence type="ECO:0000256" key="4">
    <source>
        <dbReference type="PROSITE-ProRule" id="PRU00169"/>
    </source>
</evidence>
<dbReference type="EMBL" id="CVRY01000004">
    <property type="protein sequence ID" value="CRL63132.1"/>
    <property type="molecule type" value="Genomic_DNA"/>
</dbReference>
<dbReference type="SUPFAM" id="SSF46894">
    <property type="entry name" value="C-terminal effector domain of the bipartite response regulators"/>
    <property type="match status" value="1"/>
</dbReference>
<keyword evidence="2" id="KW-0238">DNA-binding</keyword>
<feature type="domain" description="HTH luxR-type" evidence="5">
    <location>
        <begin position="141"/>
        <end position="206"/>
    </location>
</feature>
<dbReference type="InterPro" id="IPR016032">
    <property type="entry name" value="Sig_transdc_resp-reg_C-effctor"/>
</dbReference>
<dbReference type="PROSITE" id="PS00622">
    <property type="entry name" value="HTH_LUXR_1"/>
    <property type="match status" value="1"/>
</dbReference>
<evidence type="ECO:0000259" key="6">
    <source>
        <dbReference type="PROSITE" id="PS50110"/>
    </source>
</evidence>
<feature type="domain" description="Response regulatory" evidence="6">
    <location>
        <begin position="5"/>
        <end position="121"/>
    </location>
</feature>
<dbReference type="CDD" id="cd06170">
    <property type="entry name" value="LuxR_C_like"/>
    <property type="match status" value="1"/>
</dbReference>
<dbReference type="RefSeq" id="WP_072064183.1">
    <property type="nucleotide sequence ID" value="NZ_CVRY01000004.1"/>
</dbReference>
<keyword evidence="3" id="KW-0804">Transcription</keyword>
<dbReference type="InterPro" id="IPR011006">
    <property type="entry name" value="CheY-like_superfamily"/>
</dbReference>
<dbReference type="PROSITE" id="PS50043">
    <property type="entry name" value="HTH_LUXR_2"/>
    <property type="match status" value="1"/>
</dbReference>
<dbReference type="PROSITE" id="PS50110">
    <property type="entry name" value="RESPONSE_REGULATORY"/>
    <property type="match status" value="1"/>
</dbReference>
<dbReference type="SMART" id="SM00421">
    <property type="entry name" value="HTH_LUXR"/>
    <property type="match status" value="1"/>
</dbReference>
<dbReference type="SMART" id="SM00448">
    <property type="entry name" value="REC"/>
    <property type="match status" value="1"/>
</dbReference>
<dbReference type="GO" id="GO:0006355">
    <property type="term" value="P:regulation of DNA-templated transcription"/>
    <property type="evidence" value="ECO:0007669"/>
    <property type="project" value="InterPro"/>
</dbReference>
<organism evidence="7 8">
    <name type="scientific">Proteus penneri</name>
    <dbReference type="NCBI Taxonomy" id="102862"/>
    <lineage>
        <taxon>Bacteria</taxon>
        <taxon>Pseudomonadati</taxon>
        <taxon>Pseudomonadota</taxon>
        <taxon>Gammaproteobacteria</taxon>
        <taxon>Enterobacterales</taxon>
        <taxon>Morganellaceae</taxon>
        <taxon>Proteus</taxon>
    </lineage>
</organism>
<sequence>MPSYSIMIVDDHPIMRYGLRLLLEKDKDFVVVSESGNAQEAVTAAKQLNPDLIMMDLNLQGRSGIDIIRTLRRSGLTSYVLVLSVSDSRNDVYAALDAGANGYLLKECELDMLLFSLRKAAVGHPVYSERVWQYIQLRQNYSDPLSALTKRELDVLHEVSAGMKNKQIAENLFISEETVKVHIRNILKKLQVTSRLAASLILIKHQY</sequence>
<dbReference type="PRINTS" id="PR00038">
    <property type="entry name" value="HTHLUXR"/>
</dbReference>
<dbReference type="Gene3D" id="3.40.50.2300">
    <property type="match status" value="1"/>
</dbReference>
<dbReference type="AlphaFoldDB" id="A0A0G4QB19"/>
<name>A0A0G4QB19_9GAMM</name>
<dbReference type="Proteomes" id="UP000183920">
    <property type="component" value="Unassembled WGS sequence"/>
</dbReference>
<evidence type="ECO:0000256" key="1">
    <source>
        <dbReference type="ARBA" id="ARBA00023015"/>
    </source>
</evidence>
<dbReference type="InterPro" id="IPR039420">
    <property type="entry name" value="WalR-like"/>
</dbReference>
<reference evidence="8" key="1">
    <citation type="submission" date="2015-06" db="EMBL/GenBank/DDBJ databases">
        <authorList>
            <person name="Urmite Genomes"/>
        </authorList>
    </citation>
    <scope>NUCLEOTIDE SEQUENCE [LARGE SCALE GENOMIC DNA]</scope>
    <source>
        <strain evidence="8">CSUR P1867</strain>
    </source>
</reference>
<accession>A0A0G4QB19</accession>
<evidence type="ECO:0000256" key="3">
    <source>
        <dbReference type="ARBA" id="ARBA00023163"/>
    </source>
</evidence>
<dbReference type="SUPFAM" id="SSF52172">
    <property type="entry name" value="CheY-like"/>
    <property type="match status" value="1"/>
</dbReference>
<keyword evidence="4" id="KW-0597">Phosphoprotein</keyword>
<feature type="modified residue" description="4-aspartylphosphate" evidence="4">
    <location>
        <position position="56"/>
    </location>
</feature>
<dbReference type="Pfam" id="PF00072">
    <property type="entry name" value="Response_reg"/>
    <property type="match status" value="1"/>
</dbReference>